<dbReference type="InterPro" id="IPR036249">
    <property type="entry name" value="Thioredoxin-like_sf"/>
</dbReference>
<dbReference type="EC" id="5.3.4.1" evidence="3"/>
<evidence type="ECO:0000256" key="8">
    <source>
        <dbReference type="ARBA" id="ARBA00023284"/>
    </source>
</evidence>
<dbReference type="PANTHER" id="PTHR45672">
    <property type="entry name" value="PROTEIN DISULFIDE-ISOMERASE C17H9.14C-RELATED"/>
    <property type="match status" value="1"/>
</dbReference>
<dbReference type="NCBIfam" id="TIGR01126">
    <property type="entry name" value="pdi_dom"/>
    <property type="match status" value="1"/>
</dbReference>
<dbReference type="PANTHER" id="PTHR45672:SF11">
    <property type="entry name" value="PROTEIN DISULFIDE-ISOMERASE C17H9.14C"/>
    <property type="match status" value="1"/>
</dbReference>
<dbReference type="SUPFAM" id="SSF52833">
    <property type="entry name" value="Thioredoxin-like"/>
    <property type="match status" value="2"/>
</dbReference>
<organism evidence="13 14">
    <name type="scientific">Mycoemilia scoparia</name>
    <dbReference type="NCBI Taxonomy" id="417184"/>
    <lineage>
        <taxon>Eukaryota</taxon>
        <taxon>Fungi</taxon>
        <taxon>Fungi incertae sedis</taxon>
        <taxon>Zoopagomycota</taxon>
        <taxon>Kickxellomycotina</taxon>
        <taxon>Kickxellomycetes</taxon>
        <taxon>Kickxellales</taxon>
        <taxon>Kickxellaceae</taxon>
        <taxon>Mycoemilia</taxon>
    </lineage>
</organism>
<evidence type="ECO:0000256" key="10">
    <source>
        <dbReference type="SAM" id="MobiDB-lite"/>
    </source>
</evidence>
<sequence>MFGKKALSACIGIALTIASFVGASDAPNDAADLVVLNDKNFDKIIDGSKPALVKFYAPWCGHCQAMAEDYASLATAFAAHKDDVIIAKLDADEHRDLGTRFDIKGFPTIKWFPKGETKDPEDYNGGRDLDSFASFVKEKTGLTPHIKKPISYITELTYDKFDEVALDPEKYTLVEFYAPWCGHCKKLAPIYAKLSEVFANEPSVVIANYDASEDTKISEKVTVNGFPTIYMFPAGKDAKPIEFSAHDRSLETLVNFVNKHAGTKRSAQGTLDATAGRIAALDAIARKYVAATNKERKKLIERAKKVAQEFSDNTQVKFAKYYIKVMEKANDASDFITKESKRLLNIVSKSTLAPANLDNFSIRQNILNVFSGKASDVSENEKEKPAADEKKEEKVVDEKKGEHDEL</sequence>
<dbReference type="SUPFAM" id="SSF47933">
    <property type="entry name" value="ERP29 C domain-like"/>
    <property type="match status" value="1"/>
</dbReference>
<dbReference type="InterPro" id="IPR051063">
    <property type="entry name" value="PDI"/>
</dbReference>
<feature type="chain" id="PRO_5040807393" description="protein disulfide-isomerase" evidence="11">
    <location>
        <begin position="24"/>
        <end position="406"/>
    </location>
</feature>
<feature type="domain" description="Thioredoxin" evidence="12">
    <location>
        <begin position="20"/>
        <end position="141"/>
    </location>
</feature>
<dbReference type="Pfam" id="PF00085">
    <property type="entry name" value="Thioredoxin"/>
    <property type="match status" value="2"/>
</dbReference>
<dbReference type="Gene3D" id="1.20.1150.12">
    <property type="entry name" value="Endoplasmic reticulum resident protein 29, C-terminal domain"/>
    <property type="match status" value="1"/>
</dbReference>
<feature type="domain" description="Thioredoxin" evidence="12">
    <location>
        <begin position="142"/>
        <end position="262"/>
    </location>
</feature>
<dbReference type="Pfam" id="PF07749">
    <property type="entry name" value="ERp29"/>
    <property type="match status" value="1"/>
</dbReference>
<dbReference type="CDD" id="cd00238">
    <property type="entry name" value="ERp29c"/>
    <property type="match status" value="1"/>
</dbReference>
<feature type="region of interest" description="Disordered" evidence="10">
    <location>
        <begin position="373"/>
        <end position="406"/>
    </location>
</feature>
<feature type="signal peptide" evidence="11">
    <location>
        <begin position="1"/>
        <end position="23"/>
    </location>
</feature>
<dbReference type="GO" id="GO:0005783">
    <property type="term" value="C:endoplasmic reticulum"/>
    <property type="evidence" value="ECO:0007669"/>
    <property type="project" value="InterPro"/>
</dbReference>
<dbReference type="PROSITE" id="PS00194">
    <property type="entry name" value="THIOREDOXIN_1"/>
    <property type="match status" value="2"/>
</dbReference>
<dbReference type="InterPro" id="IPR036356">
    <property type="entry name" value="ERp29_C_sf"/>
</dbReference>
<keyword evidence="4 11" id="KW-0732">Signal</keyword>
<dbReference type="InterPro" id="IPR013766">
    <property type="entry name" value="Thioredoxin_domain"/>
</dbReference>
<dbReference type="InterPro" id="IPR011679">
    <property type="entry name" value="ERp29_C"/>
</dbReference>
<dbReference type="EMBL" id="JANBPU010000003">
    <property type="protein sequence ID" value="KAJ1921713.1"/>
    <property type="molecule type" value="Genomic_DNA"/>
</dbReference>
<evidence type="ECO:0000256" key="4">
    <source>
        <dbReference type="ARBA" id="ARBA00022729"/>
    </source>
</evidence>
<comment type="caution">
    <text evidence="13">The sequence shown here is derived from an EMBL/GenBank/DDBJ whole genome shotgun (WGS) entry which is preliminary data.</text>
</comment>
<proteinExistence type="inferred from homology"/>
<evidence type="ECO:0000259" key="12">
    <source>
        <dbReference type="PROSITE" id="PS51352"/>
    </source>
</evidence>
<evidence type="ECO:0000256" key="7">
    <source>
        <dbReference type="ARBA" id="ARBA00023235"/>
    </source>
</evidence>
<protein>
    <recommendedName>
        <fullName evidence="3">protein disulfide-isomerase</fullName>
        <ecNumber evidence="3">5.3.4.1</ecNumber>
    </recommendedName>
</protein>
<keyword evidence="6" id="KW-1015">Disulfide bond</keyword>
<comment type="catalytic activity">
    <reaction evidence="1">
        <text>Catalyzes the rearrangement of -S-S- bonds in proteins.</text>
        <dbReference type="EC" id="5.3.4.1"/>
    </reaction>
</comment>
<evidence type="ECO:0000256" key="11">
    <source>
        <dbReference type="SAM" id="SignalP"/>
    </source>
</evidence>
<evidence type="ECO:0000256" key="1">
    <source>
        <dbReference type="ARBA" id="ARBA00001182"/>
    </source>
</evidence>
<keyword evidence="5" id="KW-0677">Repeat</keyword>
<dbReference type="PRINTS" id="PR00421">
    <property type="entry name" value="THIOREDOXIN"/>
</dbReference>
<dbReference type="GO" id="GO:0003756">
    <property type="term" value="F:protein disulfide isomerase activity"/>
    <property type="evidence" value="ECO:0007669"/>
    <property type="project" value="UniProtKB-EC"/>
</dbReference>
<keyword evidence="7" id="KW-0413">Isomerase</keyword>
<dbReference type="GO" id="GO:0006457">
    <property type="term" value="P:protein folding"/>
    <property type="evidence" value="ECO:0007669"/>
    <property type="project" value="TreeGrafter"/>
</dbReference>
<dbReference type="AlphaFoldDB" id="A0A9W8A8F9"/>
<dbReference type="OrthoDB" id="10264505at2759"/>
<dbReference type="PROSITE" id="PS51352">
    <property type="entry name" value="THIOREDOXIN_2"/>
    <property type="match status" value="2"/>
</dbReference>
<evidence type="ECO:0000256" key="6">
    <source>
        <dbReference type="ARBA" id="ARBA00023157"/>
    </source>
</evidence>
<reference evidence="13" key="1">
    <citation type="submission" date="2022-07" db="EMBL/GenBank/DDBJ databases">
        <title>Phylogenomic reconstructions and comparative analyses of Kickxellomycotina fungi.</title>
        <authorList>
            <person name="Reynolds N.K."/>
            <person name="Stajich J.E."/>
            <person name="Barry K."/>
            <person name="Grigoriev I.V."/>
            <person name="Crous P."/>
            <person name="Smith M.E."/>
        </authorList>
    </citation>
    <scope>NUCLEOTIDE SEQUENCE</scope>
    <source>
        <strain evidence="13">NBRC 100468</strain>
    </source>
</reference>
<evidence type="ECO:0000256" key="3">
    <source>
        <dbReference type="ARBA" id="ARBA00012723"/>
    </source>
</evidence>
<evidence type="ECO:0000313" key="13">
    <source>
        <dbReference type="EMBL" id="KAJ1921713.1"/>
    </source>
</evidence>
<dbReference type="InterPro" id="IPR017937">
    <property type="entry name" value="Thioredoxin_CS"/>
</dbReference>
<evidence type="ECO:0000256" key="9">
    <source>
        <dbReference type="RuleBase" id="RU004208"/>
    </source>
</evidence>
<dbReference type="CDD" id="cd02998">
    <property type="entry name" value="PDI_a_ERp38"/>
    <property type="match status" value="1"/>
</dbReference>
<dbReference type="InterPro" id="IPR005788">
    <property type="entry name" value="PDI_thioredoxin-like_dom"/>
</dbReference>
<feature type="compositionally biased region" description="Basic and acidic residues" evidence="10">
    <location>
        <begin position="379"/>
        <end position="406"/>
    </location>
</feature>
<evidence type="ECO:0000256" key="2">
    <source>
        <dbReference type="ARBA" id="ARBA00006347"/>
    </source>
</evidence>
<gene>
    <name evidence="13" type="ORF">H4219_000446</name>
</gene>
<keyword evidence="8" id="KW-0676">Redox-active center</keyword>
<dbReference type="Gene3D" id="3.40.30.10">
    <property type="entry name" value="Glutaredoxin"/>
    <property type="match status" value="2"/>
</dbReference>
<evidence type="ECO:0000256" key="5">
    <source>
        <dbReference type="ARBA" id="ARBA00022737"/>
    </source>
</evidence>
<evidence type="ECO:0000313" key="14">
    <source>
        <dbReference type="Proteomes" id="UP001150538"/>
    </source>
</evidence>
<comment type="similarity">
    <text evidence="2 9">Belongs to the protein disulfide isomerase family.</text>
</comment>
<name>A0A9W8A8F9_9FUNG</name>
<keyword evidence="14" id="KW-1185">Reference proteome</keyword>
<accession>A0A9W8A8F9</accession>
<dbReference type="Proteomes" id="UP001150538">
    <property type="component" value="Unassembled WGS sequence"/>
</dbReference>